<accession>A0ABP6GFX6</accession>
<dbReference type="InterPro" id="IPR030678">
    <property type="entry name" value="Peptide/Ni-bd"/>
</dbReference>
<sequence>MDVHRQVSRRSLLRSIALVGGVATVPGLLAACGAPSSGPAEKGGGLKELKIALPGSLSSLDASKEAGIMNYVVALLCQEALVGVDANGKLVPALAESWKSDDAKTFVYQIRQGVKFSDGTPVTAADIVASLEYNAKTGSTSAFAFAYAGVESIKATGEHEVTIVLKQTDSSFEWTVSPGSLLITSAAFLENGEKIGTPETKILGTGPYKVTDFAPDSHVTLERNDAWWGGKAEIAKIRFEFIAEDSTRLLAMRQGEADIALNVPLEQLDQWQKLDGVKVETATDRSLVTLAFNTAVKPFDDVHVRRAFAHAVDREGIVKSILGGHAEVATTLPSPSQWAGLPAAEVQSMYAAMPQYGFDLAKAKAELAQSSAPKGFKTELHYPNSGPQLGKAALTLAENLKQLGIELEVKEVTLEAWIAELGERKAGIAFGWYFATTGDPAEFPQMLLNGAHTAKGGTNIASYDEAKVTGPLDRAKATTDGAARAELIGEALTVSAADLPYQPLWWGQSATAFGPKVTAKGYGPYFFIAPWATQVAPK</sequence>
<evidence type="ECO:0000256" key="3">
    <source>
        <dbReference type="ARBA" id="ARBA00022448"/>
    </source>
</evidence>
<dbReference type="Gene3D" id="3.10.105.10">
    <property type="entry name" value="Dipeptide-binding Protein, Domain 3"/>
    <property type="match status" value="1"/>
</dbReference>
<feature type="domain" description="Solute-binding protein family 5" evidence="6">
    <location>
        <begin position="89"/>
        <end position="452"/>
    </location>
</feature>
<dbReference type="PROSITE" id="PS51318">
    <property type="entry name" value="TAT"/>
    <property type="match status" value="1"/>
</dbReference>
<evidence type="ECO:0000256" key="1">
    <source>
        <dbReference type="ARBA" id="ARBA00004196"/>
    </source>
</evidence>
<comment type="subcellular location">
    <subcellularLocation>
        <location evidence="1">Cell envelope</location>
    </subcellularLocation>
</comment>
<dbReference type="Pfam" id="PF00496">
    <property type="entry name" value="SBP_bac_5"/>
    <property type="match status" value="1"/>
</dbReference>
<feature type="transmembrane region" description="Helical" evidence="5">
    <location>
        <begin position="12"/>
        <end position="31"/>
    </location>
</feature>
<proteinExistence type="inferred from homology"/>
<dbReference type="Gene3D" id="3.90.76.10">
    <property type="entry name" value="Dipeptide-binding Protein, Domain 1"/>
    <property type="match status" value="1"/>
</dbReference>
<comment type="similarity">
    <text evidence="2">Belongs to the bacterial solute-binding protein 5 family.</text>
</comment>
<protein>
    <submittedName>
        <fullName evidence="7">ABC transporter substrate-binding protein</fullName>
    </submittedName>
</protein>
<evidence type="ECO:0000256" key="4">
    <source>
        <dbReference type="ARBA" id="ARBA00022729"/>
    </source>
</evidence>
<reference evidence="8" key="1">
    <citation type="journal article" date="2019" name="Int. J. Syst. Evol. Microbiol.">
        <title>The Global Catalogue of Microorganisms (GCM) 10K type strain sequencing project: providing services to taxonomists for standard genome sequencing and annotation.</title>
        <authorList>
            <consortium name="The Broad Institute Genomics Platform"/>
            <consortium name="The Broad Institute Genome Sequencing Center for Infectious Disease"/>
            <person name="Wu L."/>
            <person name="Ma J."/>
        </authorList>
    </citation>
    <scope>NUCLEOTIDE SEQUENCE [LARGE SCALE GENOMIC DNA]</scope>
    <source>
        <strain evidence="8">JCM 8201</strain>
    </source>
</reference>
<dbReference type="Proteomes" id="UP001501842">
    <property type="component" value="Unassembled WGS sequence"/>
</dbReference>
<evidence type="ECO:0000256" key="5">
    <source>
        <dbReference type="SAM" id="Phobius"/>
    </source>
</evidence>
<evidence type="ECO:0000313" key="8">
    <source>
        <dbReference type="Proteomes" id="UP001501842"/>
    </source>
</evidence>
<dbReference type="RefSeq" id="WP_344448913.1">
    <property type="nucleotide sequence ID" value="NZ_BAAATZ010000003.1"/>
</dbReference>
<keyword evidence="4" id="KW-0732">Signal</keyword>
<name>A0ABP6GFX6_9ACTN</name>
<dbReference type="SUPFAM" id="SSF53850">
    <property type="entry name" value="Periplasmic binding protein-like II"/>
    <property type="match status" value="1"/>
</dbReference>
<keyword evidence="8" id="KW-1185">Reference proteome</keyword>
<organism evidence="7 8">
    <name type="scientific">Actinocorallia aurantiaca</name>
    <dbReference type="NCBI Taxonomy" id="46204"/>
    <lineage>
        <taxon>Bacteria</taxon>
        <taxon>Bacillati</taxon>
        <taxon>Actinomycetota</taxon>
        <taxon>Actinomycetes</taxon>
        <taxon>Streptosporangiales</taxon>
        <taxon>Thermomonosporaceae</taxon>
        <taxon>Actinocorallia</taxon>
    </lineage>
</organism>
<keyword evidence="5" id="KW-0472">Membrane</keyword>
<gene>
    <name evidence="7" type="ORF">GCM10010439_09660</name>
</gene>
<dbReference type="InterPro" id="IPR039424">
    <property type="entry name" value="SBP_5"/>
</dbReference>
<evidence type="ECO:0000259" key="6">
    <source>
        <dbReference type="Pfam" id="PF00496"/>
    </source>
</evidence>
<evidence type="ECO:0000256" key="2">
    <source>
        <dbReference type="ARBA" id="ARBA00005695"/>
    </source>
</evidence>
<dbReference type="InterPro" id="IPR000914">
    <property type="entry name" value="SBP_5_dom"/>
</dbReference>
<dbReference type="CDD" id="cd00995">
    <property type="entry name" value="PBP2_NikA_DppA_OppA_like"/>
    <property type="match status" value="1"/>
</dbReference>
<keyword evidence="3" id="KW-0813">Transport</keyword>
<dbReference type="PANTHER" id="PTHR30290">
    <property type="entry name" value="PERIPLASMIC BINDING COMPONENT OF ABC TRANSPORTER"/>
    <property type="match status" value="1"/>
</dbReference>
<dbReference type="EMBL" id="BAAATZ010000003">
    <property type="protein sequence ID" value="GAA2720843.1"/>
    <property type="molecule type" value="Genomic_DNA"/>
</dbReference>
<keyword evidence="5" id="KW-0812">Transmembrane</keyword>
<dbReference type="Gene3D" id="3.40.190.10">
    <property type="entry name" value="Periplasmic binding protein-like II"/>
    <property type="match status" value="1"/>
</dbReference>
<dbReference type="PROSITE" id="PS51257">
    <property type="entry name" value="PROKAR_LIPOPROTEIN"/>
    <property type="match status" value="1"/>
</dbReference>
<dbReference type="InterPro" id="IPR006311">
    <property type="entry name" value="TAT_signal"/>
</dbReference>
<dbReference type="PIRSF" id="PIRSF002741">
    <property type="entry name" value="MppA"/>
    <property type="match status" value="1"/>
</dbReference>
<evidence type="ECO:0000313" key="7">
    <source>
        <dbReference type="EMBL" id="GAA2720843.1"/>
    </source>
</evidence>
<keyword evidence="5" id="KW-1133">Transmembrane helix</keyword>
<comment type="caution">
    <text evidence="7">The sequence shown here is derived from an EMBL/GenBank/DDBJ whole genome shotgun (WGS) entry which is preliminary data.</text>
</comment>
<dbReference type="PANTHER" id="PTHR30290:SF10">
    <property type="entry name" value="PERIPLASMIC OLIGOPEPTIDE-BINDING PROTEIN-RELATED"/>
    <property type="match status" value="1"/>
</dbReference>